<proteinExistence type="predicted"/>
<keyword evidence="2" id="KW-0689">Ribosomal protein</keyword>
<feature type="compositionally biased region" description="Basic residues" evidence="1">
    <location>
        <begin position="46"/>
        <end position="55"/>
    </location>
</feature>
<keyword evidence="2" id="KW-0687">Ribonucleoprotein</keyword>
<dbReference type="AlphaFoldDB" id="A0A6J4ITR9"/>
<gene>
    <name evidence="2" type="ORF">AVDCRST_MAG20-2601</name>
</gene>
<name>A0A6J4ITR9_9ACTN</name>
<accession>A0A6J4ITR9</accession>
<feature type="non-terminal residue" evidence="2">
    <location>
        <position position="1"/>
    </location>
</feature>
<dbReference type="EMBL" id="CADCSY010000121">
    <property type="protein sequence ID" value="CAA9259246.1"/>
    <property type="molecule type" value="Genomic_DNA"/>
</dbReference>
<organism evidence="2">
    <name type="scientific">uncultured Acidimicrobiales bacterium</name>
    <dbReference type="NCBI Taxonomy" id="310071"/>
    <lineage>
        <taxon>Bacteria</taxon>
        <taxon>Bacillati</taxon>
        <taxon>Actinomycetota</taxon>
        <taxon>Acidimicrobiia</taxon>
        <taxon>Acidimicrobiales</taxon>
        <taxon>environmental samples</taxon>
    </lineage>
</organism>
<dbReference type="GO" id="GO:0005840">
    <property type="term" value="C:ribosome"/>
    <property type="evidence" value="ECO:0007669"/>
    <property type="project" value="UniProtKB-KW"/>
</dbReference>
<feature type="region of interest" description="Disordered" evidence="1">
    <location>
        <begin position="1"/>
        <end position="135"/>
    </location>
</feature>
<evidence type="ECO:0000313" key="2">
    <source>
        <dbReference type="EMBL" id="CAA9259246.1"/>
    </source>
</evidence>
<protein>
    <submittedName>
        <fullName evidence="2">SSU ribosomal protein S8p (S15Ae)</fullName>
    </submittedName>
</protein>
<evidence type="ECO:0000256" key="1">
    <source>
        <dbReference type="SAM" id="MobiDB-lite"/>
    </source>
</evidence>
<reference evidence="2" key="1">
    <citation type="submission" date="2020-02" db="EMBL/GenBank/DDBJ databases">
        <authorList>
            <person name="Meier V. D."/>
        </authorList>
    </citation>
    <scope>NUCLEOTIDE SEQUENCE</scope>
    <source>
        <strain evidence="2">AVDCRST_MAG20</strain>
    </source>
</reference>
<sequence>DDDRPDRRHAHASAQRQPGVPRRCHDAVQQAQAGRRGDPPAGGLHHLLRRRRARRGPGGQDAPHHPQVRPQPRALDRRRPPHQQARPPGLRQEHGPAQGARRTRRRDHLDEPGPADRPPGEQEGRGWGSPRLRLV</sequence>
<feature type="non-terminal residue" evidence="2">
    <location>
        <position position="135"/>
    </location>
</feature>